<dbReference type="RefSeq" id="WP_245781679.1">
    <property type="nucleotide sequence ID" value="NZ_FOZL01000001.1"/>
</dbReference>
<protein>
    <submittedName>
        <fullName evidence="1">Uncharacterized protein</fullName>
    </submittedName>
</protein>
<dbReference type="EMBL" id="FOZL01000001">
    <property type="protein sequence ID" value="SFS04549.1"/>
    <property type="molecule type" value="Genomic_DNA"/>
</dbReference>
<keyword evidence="2" id="KW-1185">Reference proteome</keyword>
<accession>A0A1I6LMB0</accession>
<dbReference type="STRING" id="474950.SAMN05421771_0937"/>
<organism evidence="1 2">
    <name type="scientific">Granulicella pectinivorans</name>
    <dbReference type="NCBI Taxonomy" id="474950"/>
    <lineage>
        <taxon>Bacteria</taxon>
        <taxon>Pseudomonadati</taxon>
        <taxon>Acidobacteriota</taxon>
        <taxon>Terriglobia</taxon>
        <taxon>Terriglobales</taxon>
        <taxon>Acidobacteriaceae</taxon>
        <taxon>Granulicella</taxon>
    </lineage>
</organism>
<dbReference type="AlphaFoldDB" id="A0A1I6LMB0"/>
<name>A0A1I6LMB0_9BACT</name>
<evidence type="ECO:0000313" key="1">
    <source>
        <dbReference type="EMBL" id="SFS04549.1"/>
    </source>
</evidence>
<gene>
    <name evidence="1" type="ORF">SAMN05421771_0937</name>
</gene>
<evidence type="ECO:0000313" key="2">
    <source>
        <dbReference type="Proteomes" id="UP000199024"/>
    </source>
</evidence>
<dbReference type="Proteomes" id="UP000199024">
    <property type="component" value="Unassembled WGS sequence"/>
</dbReference>
<proteinExistence type="predicted"/>
<sequence length="84" mass="9261">MKMEPMQDVAVEKFATSDLSGLREELKQAGLDSWQAAELISSFLMLRGYGVSNHAARGVVTTIEASGCTLEHMQRELEKVAMVM</sequence>
<reference evidence="1 2" key="1">
    <citation type="submission" date="2016-10" db="EMBL/GenBank/DDBJ databases">
        <authorList>
            <person name="de Groot N.N."/>
        </authorList>
    </citation>
    <scope>NUCLEOTIDE SEQUENCE [LARGE SCALE GENOMIC DNA]</scope>
    <source>
        <strain evidence="1 2">DSM 21001</strain>
    </source>
</reference>